<feature type="transmembrane region" description="Helical" evidence="1">
    <location>
        <begin position="40"/>
        <end position="60"/>
    </location>
</feature>
<keyword evidence="5" id="KW-1185">Reference proteome</keyword>
<keyword evidence="1" id="KW-0472">Membrane</keyword>
<reference evidence="4 5" key="1">
    <citation type="journal article" date="2020" name="bioRxiv">
        <title>Sequence and annotation of 42 cannabis genomes reveals extensive copy number variation in cannabinoid synthesis and pathogen resistance genes.</title>
        <authorList>
            <person name="Mckernan K.J."/>
            <person name="Helbert Y."/>
            <person name="Kane L.T."/>
            <person name="Ebling H."/>
            <person name="Zhang L."/>
            <person name="Liu B."/>
            <person name="Eaton Z."/>
            <person name="Mclaughlin S."/>
            <person name="Kingan S."/>
            <person name="Baybayan P."/>
            <person name="Concepcion G."/>
            <person name="Jordan M."/>
            <person name="Riva A."/>
            <person name="Barbazuk W."/>
            <person name="Harkins T."/>
        </authorList>
    </citation>
    <scope>NUCLEOTIDE SEQUENCE [LARGE SCALE GENOMIC DNA]</scope>
    <source>
        <strain evidence="4 5">cv. Jamaican Lion 4</strain>
        <strain evidence="3">Father</strain>
        <strain evidence="2">Mother</strain>
        <tissue evidence="2">Leaf</tissue>
    </source>
</reference>
<gene>
    <name evidence="2" type="ORF">F8388_017644</name>
    <name evidence="3" type="ORF">G4B88_001976</name>
</gene>
<evidence type="ECO:0000313" key="5">
    <source>
        <dbReference type="Proteomes" id="UP000583929"/>
    </source>
</evidence>
<sequence>MITRSKLVEQLREYQIRSQQKFSPLTVFSSKPNPTSRYDVAVAIIWALVFTMLVVSSYLALHFKHFRLSVFIFCLGVFLLLRLRISRHTLARRSRERKMLLPLSM</sequence>
<dbReference type="Proteomes" id="UP000583929">
    <property type="component" value="Unassembled WGS sequence"/>
</dbReference>
<evidence type="ECO:0000256" key="1">
    <source>
        <dbReference type="SAM" id="Phobius"/>
    </source>
</evidence>
<organism evidence="2 4">
    <name type="scientific">Cannabis sativa</name>
    <name type="common">Hemp</name>
    <name type="synonym">Marijuana</name>
    <dbReference type="NCBI Taxonomy" id="3483"/>
    <lineage>
        <taxon>Eukaryota</taxon>
        <taxon>Viridiplantae</taxon>
        <taxon>Streptophyta</taxon>
        <taxon>Embryophyta</taxon>
        <taxon>Tracheophyta</taxon>
        <taxon>Spermatophyta</taxon>
        <taxon>Magnoliopsida</taxon>
        <taxon>eudicotyledons</taxon>
        <taxon>Gunneridae</taxon>
        <taxon>Pentapetalae</taxon>
        <taxon>rosids</taxon>
        <taxon>fabids</taxon>
        <taxon>Rosales</taxon>
        <taxon>Cannabaceae</taxon>
        <taxon>Cannabis</taxon>
    </lineage>
</organism>
<evidence type="ECO:0000313" key="2">
    <source>
        <dbReference type="EMBL" id="KAF4350260.1"/>
    </source>
</evidence>
<name>A0A7J6DXA4_CANSA</name>
<feature type="transmembrane region" description="Helical" evidence="1">
    <location>
        <begin position="66"/>
        <end position="85"/>
    </location>
</feature>
<dbReference type="AlphaFoldDB" id="A0A7J6DXA4"/>
<protein>
    <submittedName>
        <fullName evidence="2">Uncharacterized protein</fullName>
    </submittedName>
</protein>
<dbReference type="EMBL" id="JAATIQ010000049">
    <property type="protein sequence ID" value="KAF4393242.1"/>
    <property type="molecule type" value="Genomic_DNA"/>
</dbReference>
<dbReference type="EMBL" id="JAATIP010000371">
    <property type="protein sequence ID" value="KAF4350260.1"/>
    <property type="molecule type" value="Genomic_DNA"/>
</dbReference>
<accession>A0A7J6DXA4</accession>
<evidence type="ECO:0000313" key="4">
    <source>
        <dbReference type="Proteomes" id="UP000525078"/>
    </source>
</evidence>
<comment type="caution">
    <text evidence="2">The sequence shown here is derived from an EMBL/GenBank/DDBJ whole genome shotgun (WGS) entry which is preliminary data.</text>
</comment>
<evidence type="ECO:0000313" key="3">
    <source>
        <dbReference type="EMBL" id="KAF4393242.1"/>
    </source>
</evidence>
<keyword evidence="1" id="KW-1133">Transmembrane helix</keyword>
<keyword evidence="1" id="KW-0812">Transmembrane</keyword>
<dbReference type="PANTHER" id="PTHR34936">
    <property type="entry name" value="EXPRESSED PROTEIN"/>
    <property type="match status" value="1"/>
</dbReference>
<dbReference type="OrthoDB" id="671923at2759"/>
<proteinExistence type="predicted"/>
<dbReference type="PANTHER" id="PTHR34936:SF2">
    <property type="entry name" value="EXPRESSED PROTEIN"/>
    <property type="match status" value="1"/>
</dbReference>
<dbReference type="Proteomes" id="UP000525078">
    <property type="component" value="Unassembled WGS sequence"/>
</dbReference>